<dbReference type="AlphaFoldDB" id="A0A371FJC5"/>
<evidence type="ECO:0000313" key="2">
    <source>
        <dbReference type="Proteomes" id="UP000257109"/>
    </source>
</evidence>
<accession>A0A371FJC5</accession>
<protein>
    <submittedName>
        <fullName evidence="1">Uncharacterized protein</fullName>
    </submittedName>
</protein>
<sequence length="140" mass="16855">MTKRTTIFDEFDAILESHSMFDGHCNHYGEPPSIKGIVDESKLNDLKVKDYLFQALDRNITETILNRDTTKDMRFNEREIFGFYEALRKEFKILEKKERETIDEYFKRTLSIRMKGNREEEQALKVSLCMENKRKKTKMW</sequence>
<keyword evidence="2" id="KW-1185">Reference proteome</keyword>
<gene>
    <name evidence="1" type="ORF">CR513_41326</name>
</gene>
<feature type="non-terminal residue" evidence="1">
    <location>
        <position position="1"/>
    </location>
</feature>
<dbReference type="EMBL" id="QJKJ01008878">
    <property type="protein sequence ID" value="RDX78404.1"/>
    <property type="molecule type" value="Genomic_DNA"/>
</dbReference>
<dbReference type="Proteomes" id="UP000257109">
    <property type="component" value="Unassembled WGS sequence"/>
</dbReference>
<evidence type="ECO:0000313" key="1">
    <source>
        <dbReference type="EMBL" id="RDX78404.1"/>
    </source>
</evidence>
<comment type="caution">
    <text evidence="1">The sequence shown here is derived from an EMBL/GenBank/DDBJ whole genome shotgun (WGS) entry which is preliminary data.</text>
</comment>
<organism evidence="1 2">
    <name type="scientific">Mucuna pruriens</name>
    <name type="common">Velvet bean</name>
    <name type="synonym">Dolichos pruriens</name>
    <dbReference type="NCBI Taxonomy" id="157652"/>
    <lineage>
        <taxon>Eukaryota</taxon>
        <taxon>Viridiplantae</taxon>
        <taxon>Streptophyta</taxon>
        <taxon>Embryophyta</taxon>
        <taxon>Tracheophyta</taxon>
        <taxon>Spermatophyta</taxon>
        <taxon>Magnoliopsida</taxon>
        <taxon>eudicotyledons</taxon>
        <taxon>Gunneridae</taxon>
        <taxon>Pentapetalae</taxon>
        <taxon>rosids</taxon>
        <taxon>fabids</taxon>
        <taxon>Fabales</taxon>
        <taxon>Fabaceae</taxon>
        <taxon>Papilionoideae</taxon>
        <taxon>50 kb inversion clade</taxon>
        <taxon>NPAAA clade</taxon>
        <taxon>indigoferoid/millettioid clade</taxon>
        <taxon>Phaseoleae</taxon>
        <taxon>Mucuna</taxon>
    </lineage>
</organism>
<proteinExistence type="predicted"/>
<reference evidence="1" key="1">
    <citation type="submission" date="2018-05" db="EMBL/GenBank/DDBJ databases">
        <title>Draft genome of Mucuna pruriens seed.</title>
        <authorList>
            <person name="Nnadi N.E."/>
            <person name="Vos R."/>
            <person name="Hasami M.H."/>
            <person name="Devisetty U.K."/>
            <person name="Aguiy J.C."/>
        </authorList>
    </citation>
    <scope>NUCLEOTIDE SEQUENCE [LARGE SCALE GENOMIC DNA]</scope>
    <source>
        <strain evidence="1">JCA_2017</strain>
    </source>
</reference>
<name>A0A371FJC5_MUCPR</name>